<comment type="caution">
    <text evidence="3">The sequence shown here is derived from an EMBL/GenBank/DDBJ whole genome shotgun (WGS) entry which is preliminary data.</text>
</comment>
<reference evidence="3" key="1">
    <citation type="submission" date="2022-10" db="EMBL/GenBank/DDBJ databases">
        <title>Luteolibacter sp. GHJ8, whole genome shotgun sequencing project.</title>
        <authorList>
            <person name="Zhao G."/>
            <person name="Shen L."/>
        </authorList>
    </citation>
    <scope>NUCLEOTIDE SEQUENCE</scope>
    <source>
        <strain evidence="3">GHJ8</strain>
    </source>
</reference>
<keyword evidence="2" id="KW-0472">Membrane</keyword>
<keyword evidence="2" id="KW-1133">Transmembrane helix</keyword>
<evidence type="ECO:0000313" key="3">
    <source>
        <dbReference type="EMBL" id="MCW1916979.1"/>
    </source>
</evidence>
<evidence type="ECO:0000256" key="1">
    <source>
        <dbReference type="SAM" id="MobiDB-lite"/>
    </source>
</evidence>
<keyword evidence="4" id="KW-1185">Reference proteome</keyword>
<feature type="region of interest" description="Disordered" evidence="1">
    <location>
        <begin position="177"/>
        <end position="198"/>
    </location>
</feature>
<sequence length="198" mass="20809">MTTALFETLAIFFVDDLIYVYLAIAAASAAYSYDQSRKSAKAQEEAGLYQKMAADQAARNTSLQNAENIRRERVNKDRRLARMRAGMAGTSGLVMEGSLEDAFTESAGRMELEIQDMARAGAMQAANQHRAGEISLWEARTGAAATRAQATGSLLSSAASMVGGVYMSGAFSGGGGASQADPVSGTVHKASDRPVGVL</sequence>
<evidence type="ECO:0000256" key="2">
    <source>
        <dbReference type="SAM" id="Phobius"/>
    </source>
</evidence>
<organism evidence="3 4">
    <name type="scientific">Luteolibacter rhizosphaerae</name>
    <dbReference type="NCBI Taxonomy" id="2989719"/>
    <lineage>
        <taxon>Bacteria</taxon>
        <taxon>Pseudomonadati</taxon>
        <taxon>Verrucomicrobiota</taxon>
        <taxon>Verrucomicrobiia</taxon>
        <taxon>Verrucomicrobiales</taxon>
        <taxon>Verrucomicrobiaceae</taxon>
        <taxon>Luteolibacter</taxon>
    </lineage>
</organism>
<accession>A0ABT3GBY6</accession>
<name>A0ABT3GBY6_9BACT</name>
<dbReference type="EMBL" id="JAPDDR010000023">
    <property type="protein sequence ID" value="MCW1916979.1"/>
    <property type="molecule type" value="Genomic_DNA"/>
</dbReference>
<feature type="transmembrane region" description="Helical" evidence="2">
    <location>
        <begin position="12"/>
        <end position="33"/>
    </location>
</feature>
<keyword evidence="2" id="KW-0812">Transmembrane</keyword>
<gene>
    <name evidence="3" type="ORF">OJ996_25545</name>
</gene>
<proteinExistence type="predicted"/>
<dbReference type="RefSeq" id="WP_264516599.1">
    <property type="nucleotide sequence ID" value="NZ_JAPDDR010000023.1"/>
</dbReference>
<dbReference type="Proteomes" id="UP001165653">
    <property type="component" value="Unassembled WGS sequence"/>
</dbReference>
<protein>
    <submittedName>
        <fullName evidence="3">Uncharacterized protein</fullName>
    </submittedName>
</protein>
<evidence type="ECO:0000313" key="4">
    <source>
        <dbReference type="Proteomes" id="UP001165653"/>
    </source>
</evidence>